<dbReference type="Gene3D" id="3.30.300.110">
    <property type="entry name" value="Met-10+ protein-like domains"/>
    <property type="match status" value="1"/>
</dbReference>
<comment type="catalytic activity">
    <reaction evidence="10 11">
        <text>guanosine(37) in tRNA + S-adenosyl-L-methionine = N(1)-methylguanosine(37) in tRNA + S-adenosyl-L-homocysteine + H(+)</text>
        <dbReference type="Rhea" id="RHEA:36899"/>
        <dbReference type="Rhea" id="RHEA-COMP:10145"/>
        <dbReference type="Rhea" id="RHEA-COMP:10147"/>
        <dbReference type="ChEBI" id="CHEBI:15378"/>
        <dbReference type="ChEBI" id="CHEBI:57856"/>
        <dbReference type="ChEBI" id="CHEBI:59789"/>
        <dbReference type="ChEBI" id="CHEBI:73542"/>
        <dbReference type="ChEBI" id="CHEBI:74269"/>
        <dbReference type="EC" id="2.1.1.228"/>
    </reaction>
</comment>
<dbReference type="PANTHER" id="PTHR23245">
    <property type="entry name" value="TRNA METHYLTRANSFERASE"/>
    <property type="match status" value="1"/>
</dbReference>
<evidence type="ECO:0000256" key="9">
    <source>
        <dbReference type="ARBA" id="ARBA00045951"/>
    </source>
</evidence>
<dbReference type="AlphaFoldDB" id="A0AAW0XRA0"/>
<evidence type="ECO:0000256" key="5">
    <source>
        <dbReference type="ARBA" id="ARBA00022691"/>
    </source>
</evidence>
<organism evidence="13 14">
    <name type="scientific">Cherax quadricarinatus</name>
    <name type="common">Australian red claw crayfish</name>
    <dbReference type="NCBI Taxonomy" id="27406"/>
    <lineage>
        <taxon>Eukaryota</taxon>
        <taxon>Metazoa</taxon>
        <taxon>Ecdysozoa</taxon>
        <taxon>Arthropoda</taxon>
        <taxon>Crustacea</taxon>
        <taxon>Multicrustacea</taxon>
        <taxon>Malacostraca</taxon>
        <taxon>Eumalacostraca</taxon>
        <taxon>Eucarida</taxon>
        <taxon>Decapoda</taxon>
        <taxon>Pleocyemata</taxon>
        <taxon>Astacidea</taxon>
        <taxon>Parastacoidea</taxon>
        <taxon>Parastacidae</taxon>
        <taxon>Cherax</taxon>
    </lineage>
</organism>
<dbReference type="InterPro" id="IPR025792">
    <property type="entry name" value="tRNA_Gua_MeTrfase_euk"/>
</dbReference>
<dbReference type="InterPro" id="IPR030382">
    <property type="entry name" value="MeTrfase_TRM5/TYW2"/>
</dbReference>
<evidence type="ECO:0000256" key="8">
    <source>
        <dbReference type="ARBA" id="ARBA00023242"/>
    </source>
</evidence>
<keyword evidence="3 11" id="KW-0489">Methyltransferase</keyword>
<gene>
    <name evidence="13" type="ORF">OTU49_002051</name>
</gene>
<evidence type="ECO:0000313" key="13">
    <source>
        <dbReference type="EMBL" id="KAK8742002.1"/>
    </source>
</evidence>
<comment type="caution">
    <text evidence="13">The sequence shown here is derived from an EMBL/GenBank/DDBJ whole genome shotgun (WGS) entry which is preliminary data.</text>
</comment>
<dbReference type="FunFam" id="3.30.300.110:FF:000001">
    <property type="entry name" value="tRNA (guanine(37)-N1)-methyltransferase"/>
    <property type="match status" value="1"/>
</dbReference>
<dbReference type="Gene3D" id="3.40.50.150">
    <property type="entry name" value="Vaccinia Virus protein VP39"/>
    <property type="match status" value="1"/>
</dbReference>
<keyword evidence="4 11" id="KW-0808">Transferase</keyword>
<evidence type="ECO:0000256" key="1">
    <source>
        <dbReference type="ARBA" id="ARBA00009775"/>
    </source>
</evidence>
<keyword evidence="6 11" id="KW-0819">tRNA processing</keyword>
<feature type="binding site" evidence="11">
    <location>
        <position position="298"/>
    </location>
    <ligand>
        <name>S-adenosyl-L-methionine</name>
        <dbReference type="ChEBI" id="CHEBI:59789"/>
    </ligand>
</feature>
<protein>
    <recommendedName>
        <fullName evidence="11">tRNA (guanine(37)-N1)-methyltransferase</fullName>
        <ecNumber evidence="11">2.1.1.228</ecNumber>
    </recommendedName>
    <alternativeName>
        <fullName evidence="11">M1G-methyltransferase</fullName>
    </alternativeName>
    <alternativeName>
        <fullName evidence="11">tRNA [GM37] methyltransferase</fullName>
    </alternativeName>
    <alternativeName>
        <fullName evidence="11">tRNA methyltransferase 5 homolog</fullName>
    </alternativeName>
</protein>
<evidence type="ECO:0000256" key="11">
    <source>
        <dbReference type="HAMAP-Rule" id="MF_03152"/>
    </source>
</evidence>
<evidence type="ECO:0000256" key="4">
    <source>
        <dbReference type="ARBA" id="ARBA00022679"/>
    </source>
</evidence>
<dbReference type="Pfam" id="PF25133">
    <property type="entry name" value="TYW2_N_2"/>
    <property type="match status" value="1"/>
</dbReference>
<dbReference type="HAMAP" id="MF_03152">
    <property type="entry name" value="TRM5"/>
    <property type="match status" value="1"/>
</dbReference>
<reference evidence="13 14" key="1">
    <citation type="journal article" date="2024" name="BMC Genomics">
        <title>Genome assembly of redclaw crayfish (Cherax quadricarinatus) provides insights into its immune adaptation and hypoxia tolerance.</title>
        <authorList>
            <person name="Liu Z."/>
            <person name="Zheng J."/>
            <person name="Li H."/>
            <person name="Fang K."/>
            <person name="Wang S."/>
            <person name="He J."/>
            <person name="Zhou D."/>
            <person name="Weng S."/>
            <person name="Chi M."/>
            <person name="Gu Z."/>
            <person name="He J."/>
            <person name="Li F."/>
            <person name="Wang M."/>
        </authorList>
    </citation>
    <scope>NUCLEOTIDE SEQUENCE [LARGE SCALE GENOMIC DNA]</scope>
    <source>
        <strain evidence="13">ZL_2023a</strain>
    </source>
</reference>
<dbReference type="Pfam" id="PF02475">
    <property type="entry name" value="TRM5-TYW2_MTfase"/>
    <property type="match status" value="1"/>
</dbReference>
<dbReference type="PANTHER" id="PTHR23245:SF36">
    <property type="entry name" value="TRNA (GUANINE(37)-N1)-METHYLTRANSFERASE"/>
    <property type="match status" value="1"/>
</dbReference>
<feature type="binding site" evidence="11">
    <location>
        <begin position="364"/>
        <end position="365"/>
    </location>
    <ligand>
        <name>S-adenosyl-L-methionine</name>
        <dbReference type="ChEBI" id="CHEBI:59789"/>
    </ligand>
</feature>
<dbReference type="GO" id="GO:0052906">
    <property type="term" value="F:tRNA (guanine(37)-N1)-methyltransferase activity"/>
    <property type="evidence" value="ECO:0007669"/>
    <property type="project" value="UniProtKB-UniRule"/>
</dbReference>
<dbReference type="GO" id="GO:0002939">
    <property type="term" value="P:tRNA N1-guanine methylation"/>
    <property type="evidence" value="ECO:0007669"/>
    <property type="project" value="TreeGrafter"/>
</dbReference>
<comment type="function">
    <text evidence="9">Involved in mitochondrial tRNA methylation. Specifically methylates the N1 position of guanosine-37 in various tRNAs. Methylation is not dependent on the nature of the nucleoside 5' of the target nucleoside. This is the first step in the biosynthesis of wybutosine (yW), a modified base adjacent to the anticodon of tRNAs and required for accurate decoding.</text>
</comment>
<evidence type="ECO:0000256" key="10">
    <source>
        <dbReference type="ARBA" id="ARBA00047783"/>
    </source>
</evidence>
<keyword evidence="2 11" id="KW-0963">Cytoplasm</keyword>
<evidence type="ECO:0000256" key="7">
    <source>
        <dbReference type="ARBA" id="ARBA00023128"/>
    </source>
</evidence>
<name>A0AAW0XRA0_CHEQU</name>
<feature type="binding site" evidence="11">
    <location>
        <position position="395"/>
    </location>
    <ligand>
        <name>S-adenosyl-L-methionine</name>
        <dbReference type="ChEBI" id="CHEBI:59789"/>
    </ligand>
</feature>
<evidence type="ECO:0000256" key="3">
    <source>
        <dbReference type="ARBA" id="ARBA00022603"/>
    </source>
</evidence>
<comment type="similarity">
    <text evidence="1">Belongs to the class I-like SAM-binding methyltransferase superfamily. TRM5/TYW2 family.</text>
</comment>
<feature type="binding site" evidence="11">
    <location>
        <begin position="336"/>
        <end position="337"/>
    </location>
    <ligand>
        <name>S-adenosyl-L-methionine</name>
        <dbReference type="ChEBI" id="CHEBI:59789"/>
    </ligand>
</feature>
<dbReference type="GO" id="GO:0005759">
    <property type="term" value="C:mitochondrial matrix"/>
    <property type="evidence" value="ECO:0007669"/>
    <property type="project" value="UniProtKB-SubCell"/>
</dbReference>
<keyword evidence="8 11" id="KW-0539">Nucleus</keyword>
<dbReference type="InterPro" id="IPR029063">
    <property type="entry name" value="SAM-dependent_MTases_sf"/>
</dbReference>
<keyword evidence="5 11" id="KW-0949">S-adenosyl-L-methionine</keyword>
<keyword evidence="14" id="KW-1185">Reference proteome</keyword>
<sequence>MLQVLQKACCTSNSYKYGRWYIGLRSFNIKSLASQPVKKYRPIKCIHVCAHLICSENISKVVNLKQYLKYMTSLHKIKQTMDISLFSPPACVRGMTELNRDSFKKNIIVPHVTVKSSEINGALKCLKKYLLKLHKFKCVQNDENDADKKVLVLNPLLVTEFADIEGDLMKFCDDAIFISKEIALSYENWKAEDILKAVLPENQEGVQSYSLIGHILHLNLREHVLPYKFLTGQVFLDKIPGISLVVNKTNNIDSTYRNFEMEVLAGSGDTLVTVRENGSVYSMDFAKVYWNPRLSTEHDRVIKKFKHGDILYDVMAGIGPFAIPVGRKKCYVLANDLNPHSYDALVKNCEKNNVNDRVRCYNLDGGEFIKTVLKADLLEKWQDKSFCGTVHITMNLPAMAVEFLPAFVGLYKNIDLPQNLSLPILHVYMFTNDVTDDDAISKVAEKLGYATHSHVSHKENEILAESTTTEMCLEENLKCSTKTRLLNNLDLRKYVLEVVNIRKVAPNKIMMRVSLQLPIEVLLKDSDTLDGPPCKKSKEL</sequence>
<dbReference type="Proteomes" id="UP001445076">
    <property type="component" value="Unassembled WGS sequence"/>
</dbReference>
<accession>A0AAW0XRA0</accession>
<dbReference type="GO" id="GO:0070901">
    <property type="term" value="P:mitochondrial tRNA methylation"/>
    <property type="evidence" value="ECO:0007669"/>
    <property type="project" value="TreeGrafter"/>
</dbReference>
<comment type="function">
    <text evidence="11">Specifically methylates the N1 position of guanosine-37 in various cytoplasmic and mitochondrial tRNAs. Methylation is not dependent on the nature of the nucleoside 5' of the target nucleoside. This is the first step in the biosynthesis of wybutosine (yW), a modified base adjacent to the anticodon of tRNAs and required for accurate decoding.</text>
</comment>
<dbReference type="EMBL" id="JARKIK010000029">
    <property type="protein sequence ID" value="KAK8742002.1"/>
    <property type="molecule type" value="Genomic_DNA"/>
</dbReference>
<dbReference type="InterPro" id="IPR056744">
    <property type="entry name" value="TRM5/TYW2-like_N"/>
</dbReference>
<dbReference type="EC" id="2.1.1.228" evidence="11"/>
<feature type="domain" description="SAM-dependent methyltransferase TRM5/TYW2-type" evidence="12">
    <location>
        <begin position="209"/>
        <end position="519"/>
    </location>
</feature>
<dbReference type="SUPFAM" id="SSF53335">
    <property type="entry name" value="S-adenosyl-L-methionine-dependent methyltransferases"/>
    <property type="match status" value="1"/>
</dbReference>
<evidence type="ECO:0000256" key="6">
    <source>
        <dbReference type="ARBA" id="ARBA00022694"/>
    </source>
</evidence>
<comment type="subunit">
    <text evidence="11">Monomer.</text>
</comment>
<evidence type="ECO:0000256" key="2">
    <source>
        <dbReference type="ARBA" id="ARBA00022490"/>
    </source>
</evidence>
<evidence type="ECO:0000259" key="12">
    <source>
        <dbReference type="PROSITE" id="PS51684"/>
    </source>
</evidence>
<proteinExistence type="inferred from homology"/>
<dbReference type="GO" id="GO:0005634">
    <property type="term" value="C:nucleus"/>
    <property type="evidence" value="ECO:0007669"/>
    <property type="project" value="UniProtKB-SubCell"/>
</dbReference>
<comment type="similarity">
    <text evidence="11">Belongs to the TRM5 / TYW2 family.</text>
</comment>
<dbReference type="PROSITE" id="PS51684">
    <property type="entry name" value="SAM_MT_TRM5_TYW2"/>
    <property type="match status" value="1"/>
</dbReference>
<evidence type="ECO:0000313" key="14">
    <source>
        <dbReference type="Proteomes" id="UP001445076"/>
    </source>
</evidence>
<dbReference type="InterPro" id="IPR056743">
    <property type="entry name" value="TRM5-TYW2-like_MTfase"/>
</dbReference>
<keyword evidence="7 11" id="KW-0496">Mitochondrion</keyword>
<comment type="subcellular location">
    <subcellularLocation>
        <location evidence="11">Mitochondrion matrix</location>
    </subcellularLocation>
    <subcellularLocation>
        <location evidence="11">Nucleus</location>
    </subcellularLocation>
    <subcellularLocation>
        <location evidence="11">Cytoplasm</location>
    </subcellularLocation>
    <text evidence="11">Predominantly in the mitochondria and in the nucleus.</text>
</comment>